<sequence length="287" mass="33345">MKQFVKTRLKKLIALCLFVFSIMFVFRLIYGYKTVPDQQIPQVFNEAVEFQATETVSIGRKNYASKKWIQQIGQSPTSVDQKYEKIADITTLSTKFDLEEKMIRTRIENYNGLIQFENKSGNKGYRKLNLTIGIPPESFDSIYADLIKIGRIQSKQITKTDKTNEYKELNARKESLEKIRKSLIGLKSKGGRIDEYMQLENRILEINQQLQDLGVSLGNFDDENEFCTVKIMLSEGRITTIGMLQRLKVAFEWTVKTYLMLMIGLSFMTLFAYLLLLSIEKIRTNFK</sequence>
<evidence type="ECO:0000313" key="4">
    <source>
        <dbReference type="EMBL" id="VAW09952.1"/>
    </source>
</evidence>
<dbReference type="InterPro" id="IPR025645">
    <property type="entry name" value="DUF4349"/>
</dbReference>
<protein>
    <recommendedName>
        <fullName evidence="3">DUF4349 domain-containing protein</fullName>
    </recommendedName>
</protein>
<evidence type="ECO:0000256" key="1">
    <source>
        <dbReference type="SAM" id="Coils"/>
    </source>
</evidence>
<accession>A0A3B0T6A9</accession>
<feature type="domain" description="DUF4349" evidence="3">
    <location>
        <begin position="95"/>
        <end position="275"/>
    </location>
</feature>
<dbReference type="Pfam" id="PF14257">
    <property type="entry name" value="DUF4349"/>
    <property type="match status" value="1"/>
</dbReference>
<dbReference type="EMBL" id="UOEL01000006">
    <property type="protein sequence ID" value="VAW09952.1"/>
    <property type="molecule type" value="Genomic_DNA"/>
</dbReference>
<feature type="coiled-coil region" evidence="1">
    <location>
        <begin position="159"/>
        <end position="216"/>
    </location>
</feature>
<reference evidence="4" key="1">
    <citation type="submission" date="2018-06" db="EMBL/GenBank/DDBJ databases">
        <authorList>
            <person name="Zhirakovskaya E."/>
        </authorList>
    </citation>
    <scope>NUCLEOTIDE SEQUENCE</scope>
</reference>
<keyword evidence="2" id="KW-1133">Transmembrane helix</keyword>
<keyword evidence="1" id="KW-0175">Coiled coil</keyword>
<evidence type="ECO:0000256" key="2">
    <source>
        <dbReference type="SAM" id="Phobius"/>
    </source>
</evidence>
<proteinExistence type="predicted"/>
<feature type="transmembrane region" description="Helical" evidence="2">
    <location>
        <begin position="258"/>
        <end position="279"/>
    </location>
</feature>
<organism evidence="4">
    <name type="scientific">hydrothermal vent metagenome</name>
    <dbReference type="NCBI Taxonomy" id="652676"/>
    <lineage>
        <taxon>unclassified sequences</taxon>
        <taxon>metagenomes</taxon>
        <taxon>ecological metagenomes</taxon>
    </lineage>
</organism>
<gene>
    <name evidence="4" type="ORF">MNBD_BACTEROID03-1194</name>
</gene>
<keyword evidence="2" id="KW-0812">Transmembrane</keyword>
<name>A0A3B0T6A9_9ZZZZ</name>
<evidence type="ECO:0000259" key="3">
    <source>
        <dbReference type="Pfam" id="PF14257"/>
    </source>
</evidence>
<feature type="transmembrane region" description="Helical" evidence="2">
    <location>
        <begin position="12"/>
        <end position="32"/>
    </location>
</feature>
<dbReference type="AlphaFoldDB" id="A0A3B0T6A9"/>
<keyword evidence="2" id="KW-0472">Membrane</keyword>